<evidence type="ECO:0000313" key="3">
    <source>
        <dbReference type="EMBL" id="VGM62180.1"/>
    </source>
</evidence>
<proteinExistence type="predicted"/>
<dbReference type="EMBL" id="CAAHDK010000001">
    <property type="protein sequence ID" value="VGM62180.1"/>
    <property type="molecule type" value="Genomic_DNA"/>
</dbReference>
<evidence type="ECO:0000313" key="2">
    <source>
        <dbReference type="EMBL" id="VGM57387.1"/>
    </source>
</evidence>
<evidence type="ECO:0000313" key="1">
    <source>
        <dbReference type="EMBL" id="VGL33516.1"/>
    </source>
</evidence>
<accession>A0A486WGJ0</accession>
<reference evidence="3" key="1">
    <citation type="submission" date="2019-03" db="EMBL/GenBank/DDBJ databases">
        <authorList>
            <consortium name="Pathogen Informatics"/>
        </authorList>
    </citation>
    <scope>NUCLEOTIDE SEQUENCE</scope>
    <source>
        <strain evidence="2">5012STDY7626357</strain>
        <strain evidence="3">5012STDY7626361</strain>
        <strain evidence="1">5012STDY7626447</strain>
    </source>
</reference>
<name>A0A486WGJ0_KLEPN</name>
<organism evidence="3">
    <name type="scientific">Klebsiella pneumoniae</name>
    <dbReference type="NCBI Taxonomy" id="573"/>
    <lineage>
        <taxon>Bacteria</taxon>
        <taxon>Pseudomonadati</taxon>
        <taxon>Pseudomonadota</taxon>
        <taxon>Gammaproteobacteria</taxon>
        <taxon>Enterobacterales</taxon>
        <taxon>Enterobacteriaceae</taxon>
        <taxon>Klebsiella/Raoultella group</taxon>
        <taxon>Klebsiella</taxon>
        <taxon>Klebsiella pneumoniae complex</taxon>
    </lineage>
</organism>
<gene>
    <name evidence="2" type="ORF">SAMEA4873558_00272</name>
    <name evidence="3" type="ORF">SAMEA4873562_00061</name>
    <name evidence="1" type="ORF">SAMEA4873649_00061</name>
</gene>
<dbReference type="AlphaFoldDB" id="A0A486WGJ0"/>
<dbReference type="EMBL" id="CAAHCQ010000001">
    <property type="protein sequence ID" value="VGL33516.1"/>
    <property type="molecule type" value="Genomic_DNA"/>
</dbReference>
<dbReference type="EMBL" id="CAAHDJ010000001">
    <property type="protein sequence ID" value="VGM57387.1"/>
    <property type="molecule type" value="Genomic_DNA"/>
</dbReference>
<dbReference type="RefSeq" id="WP_032411358.1">
    <property type="nucleotide sequence ID" value="NZ_BIKH01000025.1"/>
</dbReference>
<sequence length="232" mass="27506">MFSYESNQEVFYSIINNIIERLEKDDYHSWDFINRLSKNGWVPPLSLDCYEYFQCHSSELSDEDIELGLIDFFEDNYDNVFFKIINLEEDQNPFLHKLMCEVMQAYNQQLYQICIPSLFSILERYLAELSNDGDLNKVRYGAGLERKIGMRNNDGGELPYQFVNSCYLIKKYLDQYFKATDFENCNSLNRHAFAHGRQQYYATKVDVIKLIFIVTNIISMYYKVEIISNEVS</sequence>
<protein>
    <submittedName>
        <fullName evidence="3">Uncharacterized protein</fullName>
    </submittedName>
</protein>